<name>G8QRP2_SPHPG</name>
<dbReference type="GO" id="GO:0006310">
    <property type="term" value="P:DNA recombination"/>
    <property type="evidence" value="ECO:0007669"/>
    <property type="project" value="UniProtKB-KW"/>
</dbReference>
<comment type="function">
    <text evidence="7">SbcCD cleaves DNA hairpin structures. These structures can inhibit DNA replication and are intermediates in certain DNA recombination reactions. The complex acts as a 3'-&gt;5' double strand exonuclease that can open hairpins. It also has a 5' single-strand endonuclease activity.</text>
</comment>
<reference evidence="10 11" key="1">
    <citation type="submission" date="2011-11" db="EMBL/GenBank/DDBJ databases">
        <title>Complete sequence of Spirochaeta sp. grapes.</title>
        <authorList>
            <consortium name="US DOE Joint Genome Institute"/>
            <person name="Lucas S."/>
            <person name="Han J."/>
            <person name="Lapidus A."/>
            <person name="Cheng J.-F."/>
            <person name="Goodwin L."/>
            <person name="Pitluck S."/>
            <person name="Peters L."/>
            <person name="Ovchinnikova G."/>
            <person name="Munk A.C."/>
            <person name="Detter J.C."/>
            <person name="Han C."/>
            <person name="Tapia R."/>
            <person name="Land M."/>
            <person name="Hauser L."/>
            <person name="Kyrpides N."/>
            <person name="Ivanova N."/>
            <person name="Pagani I."/>
            <person name="Ritalahtilisa K."/>
            <person name="Loeffler F."/>
            <person name="Woyke T."/>
        </authorList>
    </citation>
    <scope>NUCLEOTIDE SEQUENCE [LARGE SCALE GENOMIC DNA]</scope>
    <source>
        <strain evidence="11">ATCC BAA-1885 / DSM 22778 / Grapes</strain>
    </source>
</reference>
<dbReference type="Pfam" id="PF12320">
    <property type="entry name" value="SbcD_C"/>
    <property type="match status" value="1"/>
</dbReference>
<dbReference type="HOGENOM" id="CLU_038045_0_1_12"/>
<evidence type="ECO:0000256" key="6">
    <source>
        <dbReference type="ARBA" id="ARBA00022839"/>
    </source>
</evidence>
<dbReference type="InterPro" id="IPR050535">
    <property type="entry name" value="DNA_Repair-Maintenance_Comp"/>
</dbReference>
<dbReference type="EMBL" id="CP003155">
    <property type="protein sequence ID" value="AEV28825.1"/>
    <property type="molecule type" value="Genomic_DNA"/>
</dbReference>
<dbReference type="GO" id="GO:0008408">
    <property type="term" value="F:3'-5' exonuclease activity"/>
    <property type="evidence" value="ECO:0007669"/>
    <property type="project" value="InterPro"/>
</dbReference>
<keyword evidence="7" id="KW-0235">DNA replication</keyword>
<sequence>MKLLHIADLHIGKRVNEFSMIEDQRHILSQILTIVRDEKAEAVLIAGDVYDKSQPSIEAVELLDEFLTSLTEMGPAIYIISGNHDSPERLGFGSRILGKNRLFIAGAFTGSLQETLLEDAYGNVHVFLLPFIKPAVVSHYLDQSVETYDEAARMVLDTAKIDTSERNILLAHQFVTNGLEMPEHSDSENLSVGGLDNVDASAFILFDYVALGHLHRPQTLANGLLRYAGSPLKYSFSEARGKKSVTIVELKEKGTREIRTVDLFPLHDVREIKGPLAHLLQMGTEDVSGNQDYIHAILTDEEELYDAIGQMRRIYPNLMALDFDNSKTSQTNGTTAICSDDIERKQPIELFSDFYLQQNNEELSAEGLAVLKDVFAQAGGKEL</sequence>
<keyword evidence="5 7" id="KW-0378">Hydrolase</keyword>
<comment type="similarity">
    <text evidence="1 7">Belongs to the SbcD family.</text>
</comment>
<dbReference type="KEGG" id="sgp:SpiGrapes_1000"/>
<organism evidence="10 11">
    <name type="scientific">Sphaerochaeta pleomorpha (strain ATCC BAA-1885 / DSM 22778 / Grapes)</name>
    <dbReference type="NCBI Taxonomy" id="158190"/>
    <lineage>
        <taxon>Bacteria</taxon>
        <taxon>Pseudomonadati</taxon>
        <taxon>Spirochaetota</taxon>
        <taxon>Spirochaetia</taxon>
        <taxon>Spirochaetales</taxon>
        <taxon>Sphaerochaetaceae</taxon>
        <taxon>Sphaerochaeta</taxon>
    </lineage>
</organism>
<dbReference type="InterPro" id="IPR029052">
    <property type="entry name" value="Metallo-depent_PP-like"/>
</dbReference>
<dbReference type="InterPro" id="IPR004843">
    <property type="entry name" value="Calcineurin-like_PHP"/>
</dbReference>
<evidence type="ECO:0000256" key="5">
    <source>
        <dbReference type="ARBA" id="ARBA00022801"/>
    </source>
</evidence>
<dbReference type="SUPFAM" id="SSF56300">
    <property type="entry name" value="Metallo-dependent phosphatases"/>
    <property type="match status" value="1"/>
</dbReference>
<dbReference type="InterPro" id="IPR026843">
    <property type="entry name" value="SbcD_C"/>
</dbReference>
<feature type="domain" description="Calcineurin-like phosphoesterase" evidence="8">
    <location>
        <begin position="1"/>
        <end position="217"/>
    </location>
</feature>
<dbReference type="OrthoDB" id="9773856at2"/>
<dbReference type="InterPro" id="IPR041796">
    <property type="entry name" value="Mre11_N"/>
</dbReference>
<keyword evidence="7" id="KW-0255">Endonuclease</keyword>
<proteinExistence type="inferred from homology"/>
<accession>G8QRP2</accession>
<dbReference type="PANTHER" id="PTHR30337">
    <property type="entry name" value="COMPONENT OF ATP-DEPENDENT DSDNA EXONUCLEASE"/>
    <property type="match status" value="1"/>
</dbReference>
<dbReference type="GO" id="GO:0006260">
    <property type="term" value="P:DNA replication"/>
    <property type="evidence" value="ECO:0007669"/>
    <property type="project" value="UniProtKB-KW"/>
</dbReference>
<dbReference type="Proteomes" id="UP000005632">
    <property type="component" value="Chromosome"/>
</dbReference>
<evidence type="ECO:0000256" key="3">
    <source>
        <dbReference type="ARBA" id="ARBA00013365"/>
    </source>
</evidence>
<keyword evidence="11" id="KW-1185">Reference proteome</keyword>
<comment type="subunit">
    <text evidence="2 7">Heterodimer of SbcC and SbcD.</text>
</comment>
<evidence type="ECO:0000313" key="10">
    <source>
        <dbReference type="EMBL" id="AEV28825.1"/>
    </source>
</evidence>
<evidence type="ECO:0000259" key="9">
    <source>
        <dbReference type="Pfam" id="PF12320"/>
    </source>
</evidence>
<dbReference type="PANTHER" id="PTHR30337:SF0">
    <property type="entry name" value="NUCLEASE SBCCD SUBUNIT D"/>
    <property type="match status" value="1"/>
</dbReference>
<dbReference type="NCBIfam" id="TIGR00619">
    <property type="entry name" value="sbcd"/>
    <property type="match status" value="1"/>
</dbReference>
<keyword evidence="6 7" id="KW-0269">Exonuclease</keyword>
<keyword evidence="4 7" id="KW-0540">Nuclease</keyword>
<dbReference type="GO" id="GO:0004519">
    <property type="term" value="F:endonuclease activity"/>
    <property type="evidence" value="ECO:0007669"/>
    <property type="project" value="UniProtKB-KW"/>
</dbReference>
<evidence type="ECO:0000313" key="11">
    <source>
        <dbReference type="Proteomes" id="UP000005632"/>
    </source>
</evidence>
<evidence type="ECO:0000256" key="7">
    <source>
        <dbReference type="RuleBase" id="RU363069"/>
    </source>
</evidence>
<dbReference type="STRING" id="158190.SpiGrapes_1000"/>
<dbReference type="eggNOG" id="COG0420">
    <property type="taxonomic scope" value="Bacteria"/>
</dbReference>
<dbReference type="CDD" id="cd00840">
    <property type="entry name" value="MPP_Mre11_N"/>
    <property type="match status" value="1"/>
</dbReference>
<evidence type="ECO:0000256" key="2">
    <source>
        <dbReference type="ARBA" id="ARBA00011322"/>
    </source>
</evidence>
<evidence type="ECO:0000256" key="4">
    <source>
        <dbReference type="ARBA" id="ARBA00022722"/>
    </source>
</evidence>
<evidence type="ECO:0000259" key="8">
    <source>
        <dbReference type="Pfam" id="PF00149"/>
    </source>
</evidence>
<dbReference type="InterPro" id="IPR004593">
    <property type="entry name" value="SbcD"/>
</dbReference>
<keyword evidence="7" id="KW-0233">DNA recombination</keyword>
<evidence type="ECO:0000256" key="1">
    <source>
        <dbReference type="ARBA" id="ARBA00010555"/>
    </source>
</evidence>
<gene>
    <name evidence="7" type="primary">sbcD</name>
    <name evidence="10" type="ordered locus">SpiGrapes_1000</name>
</gene>
<feature type="domain" description="Nuclease SbcCD subunit D C-terminal" evidence="9">
    <location>
        <begin position="266"/>
        <end position="358"/>
    </location>
</feature>
<dbReference type="AlphaFoldDB" id="G8QRP2"/>
<protein>
    <recommendedName>
        <fullName evidence="3 7">Nuclease SbcCD subunit D</fullName>
    </recommendedName>
</protein>
<dbReference type="Pfam" id="PF00149">
    <property type="entry name" value="Metallophos"/>
    <property type="match status" value="1"/>
</dbReference>
<dbReference type="RefSeq" id="WP_014269674.1">
    <property type="nucleotide sequence ID" value="NC_016633.1"/>
</dbReference>
<dbReference type="Gene3D" id="3.60.21.10">
    <property type="match status" value="1"/>
</dbReference>